<keyword evidence="1" id="KW-0560">Oxidoreductase</keyword>
<dbReference type="InterPro" id="IPR016162">
    <property type="entry name" value="Ald_DH_N"/>
</dbReference>
<dbReference type="Proteomes" id="UP001500831">
    <property type="component" value="Unassembled WGS sequence"/>
</dbReference>
<evidence type="ECO:0000256" key="2">
    <source>
        <dbReference type="SAM" id="MobiDB-lite"/>
    </source>
</evidence>
<dbReference type="InterPro" id="IPR015590">
    <property type="entry name" value="Aldehyde_DH_dom"/>
</dbReference>
<dbReference type="PANTHER" id="PTHR11699">
    <property type="entry name" value="ALDEHYDE DEHYDROGENASE-RELATED"/>
    <property type="match status" value="1"/>
</dbReference>
<feature type="compositionally biased region" description="Low complexity" evidence="2">
    <location>
        <begin position="37"/>
        <end position="57"/>
    </location>
</feature>
<feature type="domain" description="Aldehyde dehydrogenase" evidence="3">
    <location>
        <begin position="117"/>
        <end position="340"/>
    </location>
</feature>
<proteinExistence type="predicted"/>
<gene>
    <name evidence="4" type="ORF">GCM10010517_61990</name>
</gene>
<name>A0ABP6ILP8_9ACTN</name>
<dbReference type="SUPFAM" id="SSF53720">
    <property type="entry name" value="ALDH-like"/>
    <property type="match status" value="1"/>
</dbReference>
<evidence type="ECO:0000313" key="4">
    <source>
        <dbReference type="EMBL" id="GAA2896960.1"/>
    </source>
</evidence>
<protein>
    <submittedName>
        <fullName evidence="4">Aldehyde dehydrogenase family protein</fullName>
    </submittedName>
</protein>
<dbReference type="Pfam" id="PF00171">
    <property type="entry name" value="Aldedh"/>
    <property type="match status" value="1"/>
</dbReference>
<dbReference type="InterPro" id="IPR016161">
    <property type="entry name" value="Ald_DH/histidinol_DH"/>
</dbReference>
<dbReference type="Gene3D" id="3.40.605.10">
    <property type="entry name" value="Aldehyde Dehydrogenase, Chain A, domain 1"/>
    <property type="match status" value="1"/>
</dbReference>
<evidence type="ECO:0000313" key="5">
    <source>
        <dbReference type="Proteomes" id="UP001500831"/>
    </source>
</evidence>
<evidence type="ECO:0000259" key="3">
    <source>
        <dbReference type="Pfam" id="PF00171"/>
    </source>
</evidence>
<dbReference type="EMBL" id="BAAAVI010000058">
    <property type="protein sequence ID" value="GAA2896960.1"/>
    <property type="molecule type" value="Genomic_DNA"/>
</dbReference>
<sequence length="371" mass="37567">MSKAEKPSRARAGRRAAGRPEGEAAEHAGGPKSAVKASESGTAGSAEAAGSATETGSVETAGAPAQAGSGEVAGRTGDGPGDGGRVRGPARLAVRKTYKLYIGGAFPRSESGRSYAVTSSRGDFLANASKASRKDARDAVSAARKAFGGWSGATAYNRGQILYRVAEMLEGRRAQFAAELAEAGTADPGRIVDAAVDRLVWYAGWSDKIAAVVGSANPVAGPYFNISSPEPTGVVAVVAPDEPLLGLVSVVAPVIVTGNTCVVIASERAPLPSITLAEVLATSDLPGGVVNILTGSVREIAPWLAGHMDVNAIDLTGVADGGLAVACEEAAAENLKRVLRPAGATDWSADPGTGRLTAFLETKTVWHPTAV</sequence>
<comment type="caution">
    <text evidence="4">The sequence shown here is derived from an EMBL/GenBank/DDBJ whole genome shotgun (WGS) entry which is preliminary data.</text>
</comment>
<organism evidence="4 5">
    <name type="scientific">Streptosporangium fragile</name>
    <dbReference type="NCBI Taxonomy" id="46186"/>
    <lineage>
        <taxon>Bacteria</taxon>
        <taxon>Bacillati</taxon>
        <taxon>Actinomycetota</taxon>
        <taxon>Actinomycetes</taxon>
        <taxon>Streptosporangiales</taxon>
        <taxon>Streptosporangiaceae</taxon>
        <taxon>Streptosporangium</taxon>
    </lineage>
</organism>
<reference evidence="5" key="1">
    <citation type="journal article" date="2019" name="Int. J. Syst. Evol. Microbiol.">
        <title>The Global Catalogue of Microorganisms (GCM) 10K type strain sequencing project: providing services to taxonomists for standard genome sequencing and annotation.</title>
        <authorList>
            <consortium name="The Broad Institute Genomics Platform"/>
            <consortium name="The Broad Institute Genome Sequencing Center for Infectious Disease"/>
            <person name="Wu L."/>
            <person name="Ma J."/>
        </authorList>
    </citation>
    <scope>NUCLEOTIDE SEQUENCE [LARGE SCALE GENOMIC DNA]</scope>
    <source>
        <strain evidence="5">JCM 6242</strain>
    </source>
</reference>
<accession>A0ABP6ILP8</accession>
<evidence type="ECO:0000256" key="1">
    <source>
        <dbReference type="ARBA" id="ARBA00023002"/>
    </source>
</evidence>
<keyword evidence="5" id="KW-1185">Reference proteome</keyword>
<feature type="region of interest" description="Disordered" evidence="2">
    <location>
        <begin position="1"/>
        <end position="89"/>
    </location>
</feature>